<accession>A0ACC6M902</accession>
<organism evidence="1 2">
    <name type="scientific">Gracilibacillus pellucidus</name>
    <dbReference type="NCBI Taxonomy" id="3095368"/>
    <lineage>
        <taxon>Bacteria</taxon>
        <taxon>Bacillati</taxon>
        <taxon>Bacillota</taxon>
        <taxon>Bacilli</taxon>
        <taxon>Bacillales</taxon>
        <taxon>Bacillaceae</taxon>
        <taxon>Gracilibacillus</taxon>
    </lineage>
</organism>
<name>A0ACC6M902_9BACI</name>
<evidence type="ECO:0000313" key="2">
    <source>
        <dbReference type="Proteomes" id="UP001277972"/>
    </source>
</evidence>
<evidence type="ECO:0000313" key="1">
    <source>
        <dbReference type="EMBL" id="MDX8047449.1"/>
    </source>
</evidence>
<proteinExistence type="predicted"/>
<keyword evidence="2" id="KW-1185">Reference proteome</keyword>
<reference evidence="1" key="1">
    <citation type="submission" date="2023-11" db="EMBL/GenBank/DDBJ databases">
        <title>Gracilibacillus pellucida a moderately halophilic bacterium isolated from saline soil in Xinjiang province.</title>
        <authorList>
            <person name="Zhang Z."/>
            <person name="Tan F."/>
            <person name="Wang Y."/>
            <person name="Xia M."/>
        </authorList>
    </citation>
    <scope>NUCLEOTIDE SEQUENCE</scope>
    <source>
        <strain evidence="1">S3-1-1</strain>
    </source>
</reference>
<comment type="caution">
    <text evidence="1">The sequence shown here is derived from an EMBL/GenBank/DDBJ whole genome shotgun (WGS) entry which is preliminary data.</text>
</comment>
<dbReference type="Proteomes" id="UP001277972">
    <property type="component" value="Unassembled WGS sequence"/>
</dbReference>
<gene>
    <name evidence="1" type="ORF">SH601_15890</name>
</gene>
<dbReference type="EMBL" id="JAWZSR010000012">
    <property type="protein sequence ID" value="MDX8047449.1"/>
    <property type="molecule type" value="Genomic_DNA"/>
</dbReference>
<sequence length="385" mass="42461">MSEEKIFTKDFMSVGIVNLFVFTSFYTLLTTLPLFVVNEWNGSEAQGGLIVTMMLLAAIILRPFSGTILSKFGKRNMLLISSVLYAITMIFYLFIESYSGLLILRFIHGFSFAIVTTVTSAIAADIVPAKRRGEGLGYFTMAMNLAVVFGPFLGLTVIQFTSYQNLFIILTALAVLSALSSFLVRVEEVPEDKVEGKHSFNWKELLEKEAVSISFIGLLVAFAYSSIVSFLSVFANARGLDHVSGYFFVVFAITMLASRPFLGKLYDHRGEKLVVIPCMVLFAVGMLMLSFADNAILFLIAAAILGVGYGTLLPIFLSVAVTRVQPHRNGHATATFYTLYDTGIALGSFLLGIVINYTGFSGMFSMLSVFIVLVLLLFIFLNRKR</sequence>
<protein>
    <submittedName>
        <fullName evidence="1">MFS transporter</fullName>
    </submittedName>
</protein>